<evidence type="ECO:0000256" key="7">
    <source>
        <dbReference type="ARBA" id="ARBA00022840"/>
    </source>
</evidence>
<evidence type="ECO:0000256" key="12">
    <source>
        <dbReference type="ARBA" id="ARBA00047811"/>
    </source>
</evidence>
<dbReference type="AlphaFoldDB" id="A0A1J4MJH9"/>
<dbReference type="PROSITE" id="PS00107">
    <property type="entry name" value="PROTEIN_KINASE_ATP"/>
    <property type="match status" value="1"/>
</dbReference>
<dbReference type="GO" id="GO:0010389">
    <property type="term" value="P:regulation of G2/M transition of mitotic cell cycle"/>
    <property type="evidence" value="ECO:0007669"/>
    <property type="project" value="TreeGrafter"/>
</dbReference>
<feature type="region of interest" description="Disordered" evidence="16">
    <location>
        <begin position="356"/>
        <end position="393"/>
    </location>
</feature>
<evidence type="ECO:0000313" key="19">
    <source>
        <dbReference type="Proteomes" id="UP000186804"/>
    </source>
</evidence>
<dbReference type="GO" id="GO:0000082">
    <property type="term" value="P:G1/S transition of mitotic cell cycle"/>
    <property type="evidence" value="ECO:0007669"/>
    <property type="project" value="TreeGrafter"/>
</dbReference>
<keyword evidence="18" id="KW-0132">Cell division</keyword>
<feature type="domain" description="Protein kinase" evidence="17">
    <location>
        <begin position="14"/>
        <end position="319"/>
    </location>
</feature>
<keyword evidence="5 14" id="KW-0547">Nucleotide-binding</keyword>
<evidence type="ECO:0000256" key="1">
    <source>
        <dbReference type="ARBA" id="ARBA00006485"/>
    </source>
</evidence>
<organism evidence="18 19">
    <name type="scientific">Cryptosporidium andersoni</name>
    <dbReference type="NCBI Taxonomy" id="117008"/>
    <lineage>
        <taxon>Eukaryota</taxon>
        <taxon>Sar</taxon>
        <taxon>Alveolata</taxon>
        <taxon>Apicomplexa</taxon>
        <taxon>Conoidasida</taxon>
        <taxon>Coccidia</taxon>
        <taxon>Eucoccidiorida</taxon>
        <taxon>Eimeriorina</taxon>
        <taxon>Cryptosporidiidae</taxon>
        <taxon>Cryptosporidium</taxon>
    </lineage>
</organism>
<sequence length="393" mass="45042">MQVSSIVKTKSTTYVVLQELGSGTYGRVVKAYDQNDPKKLVAIKFFHLEEHEEEGVPATSIRELDILKSLKHPNIVKLFEVHYSRPSDGPPLLLAVFELCVNDLKKHCKAYTQTLRERYPDLRSPIVEHTQWAKELMFQLLNGLAYCHAHNIMHRDLKPQNVLIGLDGILKLGDFGLARACRLPLPEYTHDVLTMWYRAPEILLGINKYSPSVDVWSVGCIMAELFRGGHALLPGECEIDMVWRIFRTLGTPTEETWSGIFELKYFDKDFPVWKCNALENLKNLCKLADSSALDLLSKLLVCNPNDRISCRNALEHPWFDDLDKSKYIMWNSRVILPRMNNILSLYTDVSNDENIQQNNSNKLSGKSSYKTTADKRRRDSDKRGINKMTVGNI</sequence>
<dbReference type="GO" id="GO:0051301">
    <property type="term" value="P:cell division"/>
    <property type="evidence" value="ECO:0007669"/>
    <property type="project" value="UniProtKB-KW"/>
</dbReference>
<evidence type="ECO:0000256" key="16">
    <source>
        <dbReference type="SAM" id="MobiDB-lite"/>
    </source>
</evidence>
<dbReference type="Pfam" id="PF00069">
    <property type="entry name" value="Pkinase"/>
    <property type="match status" value="1"/>
</dbReference>
<comment type="caution">
    <text evidence="18">The sequence shown here is derived from an EMBL/GenBank/DDBJ whole genome shotgun (WGS) entry which is preliminary data.</text>
</comment>
<dbReference type="GO" id="GO:0004693">
    <property type="term" value="F:cyclin-dependent protein serine/threonine kinase activity"/>
    <property type="evidence" value="ECO:0007669"/>
    <property type="project" value="UniProtKB-EC"/>
</dbReference>
<dbReference type="GO" id="GO:0007165">
    <property type="term" value="P:signal transduction"/>
    <property type="evidence" value="ECO:0007669"/>
    <property type="project" value="TreeGrafter"/>
</dbReference>
<feature type="compositionally biased region" description="Basic and acidic residues" evidence="16">
    <location>
        <begin position="372"/>
        <end position="384"/>
    </location>
</feature>
<dbReference type="FunFam" id="1.10.510.10:FF:000611">
    <property type="entry name" value="CMGC family protein kinase"/>
    <property type="match status" value="1"/>
</dbReference>
<dbReference type="Gene3D" id="1.10.510.10">
    <property type="entry name" value="Transferase(Phosphotransferase) domain 1"/>
    <property type="match status" value="1"/>
</dbReference>
<comment type="subunit">
    <text evidence="8">May form a complex composed of at least the catalytic subunit CRK2 and a cyclin.</text>
</comment>
<keyword evidence="7 14" id="KW-0067">ATP-binding</keyword>
<dbReference type="OrthoDB" id="335911at2759"/>
<dbReference type="PANTHER" id="PTHR24056">
    <property type="entry name" value="CELL DIVISION PROTEIN KINASE"/>
    <property type="match status" value="1"/>
</dbReference>
<evidence type="ECO:0000256" key="6">
    <source>
        <dbReference type="ARBA" id="ARBA00022777"/>
    </source>
</evidence>
<dbReference type="VEuPathDB" id="CryptoDB:cand_005180"/>
<dbReference type="EC" id="2.7.11.22" evidence="2"/>
<dbReference type="SUPFAM" id="SSF56112">
    <property type="entry name" value="Protein kinase-like (PK-like)"/>
    <property type="match status" value="1"/>
</dbReference>
<keyword evidence="18" id="KW-0131">Cell cycle</keyword>
<dbReference type="GeneID" id="92364703"/>
<dbReference type="InterPro" id="IPR017441">
    <property type="entry name" value="Protein_kinase_ATP_BS"/>
</dbReference>
<name>A0A1J4MJH9_9CRYT</name>
<protein>
    <recommendedName>
        <fullName evidence="9">Cyclin-dependent kinase 2 homolog</fullName>
        <ecNumber evidence="2">2.7.11.22</ecNumber>
    </recommendedName>
    <alternativeName>
        <fullName evidence="10">Cell division control protein 2 homolog</fullName>
    </alternativeName>
    <alternativeName>
        <fullName evidence="11">cdc2-related kinase 2</fullName>
    </alternativeName>
</protein>
<dbReference type="PROSITE" id="PS50011">
    <property type="entry name" value="PROTEIN_KINASE_DOM"/>
    <property type="match status" value="1"/>
</dbReference>
<evidence type="ECO:0000256" key="8">
    <source>
        <dbReference type="ARBA" id="ARBA00038543"/>
    </source>
</evidence>
<reference evidence="18 19" key="1">
    <citation type="submission" date="2016-10" db="EMBL/GenBank/DDBJ databases">
        <title>Reductive evolution of mitochondrial metabolism and differential evolution of invasion-related proteins in Cryptosporidium.</title>
        <authorList>
            <person name="Liu S."/>
            <person name="Roellig D.M."/>
            <person name="Guo Y."/>
            <person name="Li N."/>
            <person name="Frace M.A."/>
            <person name="Tang K."/>
            <person name="Zhang L."/>
            <person name="Feng Y."/>
            <person name="Xiao L."/>
        </authorList>
    </citation>
    <scope>NUCLEOTIDE SEQUENCE [LARGE SCALE GENOMIC DNA]</scope>
    <source>
        <strain evidence="18">30847</strain>
    </source>
</reference>
<evidence type="ECO:0000256" key="10">
    <source>
        <dbReference type="ARBA" id="ARBA00041902"/>
    </source>
</evidence>
<evidence type="ECO:0000256" key="2">
    <source>
        <dbReference type="ARBA" id="ARBA00012425"/>
    </source>
</evidence>
<accession>A0A1J4MJH9</accession>
<dbReference type="Proteomes" id="UP000186804">
    <property type="component" value="Unassembled WGS sequence"/>
</dbReference>
<dbReference type="InterPro" id="IPR000719">
    <property type="entry name" value="Prot_kinase_dom"/>
</dbReference>
<dbReference type="InterPro" id="IPR050108">
    <property type="entry name" value="CDK"/>
</dbReference>
<keyword evidence="3 15" id="KW-0723">Serine/threonine-protein kinase</keyword>
<evidence type="ECO:0000256" key="15">
    <source>
        <dbReference type="RuleBase" id="RU000304"/>
    </source>
</evidence>
<evidence type="ECO:0000256" key="9">
    <source>
        <dbReference type="ARBA" id="ARBA00039612"/>
    </source>
</evidence>
<comment type="catalytic activity">
    <reaction evidence="13">
        <text>L-seryl-[protein] + ATP = O-phospho-L-seryl-[protein] + ADP + H(+)</text>
        <dbReference type="Rhea" id="RHEA:17989"/>
        <dbReference type="Rhea" id="RHEA-COMP:9863"/>
        <dbReference type="Rhea" id="RHEA-COMP:11604"/>
        <dbReference type="ChEBI" id="CHEBI:15378"/>
        <dbReference type="ChEBI" id="CHEBI:29999"/>
        <dbReference type="ChEBI" id="CHEBI:30616"/>
        <dbReference type="ChEBI" id="CHEBI:83421"/>
        <dbReference type="ChEBI" id="CHEBI:456216"/>
        <dbReference type="EC" id="2.7.11.22"/>
    </reaction>
</comment>
<evidence type="ECO:0000256" key="14">
    <source>
        <dbReference type="PROSITE-ProRule" id="PRU10141"/>
    </source>
</evidence>
<feature type="compositionally biased region" description="Polar residues" evidence="16">
    <location>
        <begin position="356"/>
        <end position="371"/>
    </location>
</feature>
<dbReference type="PROSITE" id="PS00108">
    <property type="entry name" value="PROTEIN_KINASE_ST"/>
    <property type="match status" value="1"/>
</dbReference>
<evidence type="ECO:0000256" key="5">
    <source>
        <dbReference type="ARBA" id="ARBA00022741"/>
    </source>
</evidence>
<evidence type="ECO:0000256" key="4">
    <source>
        <dbReference type="ARBA" id="ARBA00022679"/>
    </source>
</evidence>
<dbReference type="EMBL" id="LRBS01000096">
    <property type="protein sequence ID" value="OII74418.1"/>
    <property type="molecule type" value="Genomic_DNA"/>
</dbReference>
<comment type="similarity">
    <text evidence="1">Belongs to the protein kinase superfamily. CMGC Ser/Thr protein kinase family. CDC2/CDKX subfamily.</text>
</comment>
<dbReference type="InterPro" id="IPR008271">
    <property type="entry name" value="Ser/Thr_kinase_AS"/>
</dbReference>
<proteinExistence type="inferred from homology"/>
<evidence type="ECO:0000256" key="11">
    <source>
        <dbReference type="ARBA" id="ARBA00042858"/>
    </source>
</evidence>
<dbReference type="GO" id="GO:0010468">
    <property type="term" value="P:regulation of gene expression"/>
    <property type="evidence" value="ECO:0007669"/>
    <property type="project" value="TreeGrafter"/>
</dbReference>
<dbReference type="SMART" id="SM00220">
    <property type="entry name" value="S_TKc"/>
    <property type="match status" value="1"/>
</dbReference>
<feature type="binding site" evidence="14">
    <location>
        <position position="44"/>
    </location>
    <ligand>
        <name>ATP</name>
        <dbReference type="ChEBI" id="CHEBI:30616"/>
    </ligand>
</feature>
<dbReference type="PANTHER" id="PTHR24056:SF254">
    <property type="entry name" value="CYCLIN-DEPENDENT KINASE 2"/>
    <property type="match status" value="1"/>
</dbReference>
<dbReference type="GO" id="GO:0005524">
    <property type="term" value="F:ATP binding"/>
    <property type="evidence" value="ECO:0007669"/>
    <property type="project" value="UniProtKB-UniRule"/>
</dbReference>
<dbReference type="InterPro" id="IPR011009">
    <property type="entry name" value="Kinase-like_dom_sf"/>
</dbReference>
<dbReference type="GO" id="GO:0030332">
    <property type="term" value="F:cyclin binding"/>
    <property type="evidence" value="ECO:0007669"/>
    <property type="project" value="TreeGrafter"/>
</dbReference>
<evidence type="ECO:0000313" key="18">
    <source>
        <dbReference type="EMBL" id="OII74418.1"/>
    </source>
</evidence>
<dbReference type="GO" id="GO:0005634">
    <property type="term" value="C:nucleus"/>
    <property type="evidence" value="ECO:0007669"/>
    <property type="project" value="TreeGrafter"/>
</dbReference>
<dbReference type="Gene3D" id="3.30.200.20">
    <property type="entry name" value="Phosphorylase Kinase, domain 1"/>
    <property type="match status" value="1"/>
</dbReference>
<evidence type="ECO:0000259" key="17">
    <source>
        <dbReference type="PROSITE" id="PS50011"/>
    </source>
</evidence>
<dbReference type="GO" id="GO:0005737">
    <property type="term" value="C:cytoplasm"/>
    <property type="evidence" value="ECO:0007669"/>
    <property type="project" value="TreeGrafter"/>
</dbReference>
<gene>
    <name evidence="18" type="ORF">cand_005180</name>
</gene>
<comment type="catalytic activity">
    <reaction evidence="12">
        <text>L-threonyl-[protein] + ATP = O-phospho-L-threonyl-[protein] + ADP + H(+)</text>
        <dbReference type="Rhea" id="RHEA:46608"/>
        <dbReference type="Rhea" id="RHEA-COMP:11060"/>
        <dbReference type="Rhea" id="RHEA-COMP:11605"/>
        <dbReference type="ChEBI" id="CHEBI:15378"/>
        <dbReference type="ChEBI" id="CHEBI:30013"/>
        <dbReference type="ChEBI" id="CHEBI:30616"/>
        <dbReference type="ChEBI" id="CHEBI:61977"/>
        <dbReference type="ChEBI" id="CHEBI:456216"/>
        <dbReference type="EC" id="2.7.11.22"/>
    </reaction>
</comment>
<keyword evidence="4" id="KW-0808">Transferase</keyword>
<keyword evidence="6" id="KW-0418">Kinase</keyword>
<evidence type="ECO:0000256" key="3">
    <source>
        <dbReference type="ARBA" id="ARBA00022527"/>
    </source>
</evidence>
<keyword evidence="19" id="KW-1185">Reference proteome</keyword>
<dbReference type="RefSeq" id="XP_067067285.1">
    <property type="nucleotide sequence ID" value="XM_067210759.1"/>
</dbReference>
<evidence type="ECO:0000256" key="13">
    <source>
        <dbReference type="ARBA" id="ARBA00048367"/>
    </source>
</evidence>
<dbReference type="GO" id="GO:0000307">
    <property type="term" value="C:cyclin-dependent protein kinase holoenzyme complex"/>
    <property type="evidence" value="ECO:0007669"/>
    <property type="project" value="TreeGrafter"/>
</dbReference>
<dbReference type="CDD" id="cd07829">
    <property type="entry name" value="STKc_CDK_like"/>
    <property type="match status" value="1"/>
</dbReference>